<evidence type="ECO:0000256" key="1">
    <source>
        <dbReference type="ARBA" id="ARBA00022741"/>
    </source>
</evidence>
<dbReference type="Gene3D" id="3.40.50.300">
    <property type="entry name" value="P-loop containing nucleotide triphosphate hydrolases"/>
    <property type="match status" value="1"/>
</dbReference>
<protein>
    <submittedName>
        <fullName evidence="3">Uncharacterized protein</fullName>
    </submittedName>
</protein>
<keyword evidence="2" id="KW-0342">GTP-binding</keyword>
<dbReference type="PROSITE" id="PS51419">
    <property type="entry name" value="RAB"/>
    <property type="match status" value="1"/>
</dbReference>
<dbReference type="PANTHER" id="PTHR24070">
    <property type="entry name" value="RAS, DI-RAS, AND RHEB FAMILY MEMBERS OF SMALL GTPASE SUPERFAMILY"/>
    <property type="match status" value="1"/>
</dbReference>
<evidence type="ECO:0000313" key="3">
    <source>
        <dbReference type="EMBL" id="GMI57230.1"/>
    </source>
</evidence>
<dbReference type="Pfam" id="PF00071">
    <property type="entry name" value="Ras"/>
    <property type="match status" value="1"/>
</dbReference>
<dbReference type="InterPro" id="IPR001806">
    <property type="entry name" value="Small_GTPase"/>
</dbReference>
<name>A0ABQ6NCC1_9STRA</name>
<gene>
    <name evidence="3" type="ORF">TeGR_g3817</name>
</gene>
<dbReference type="InterPro" id="IPR027417">
    <property type="entry name" value="P-loop_NTPase"/>
</dbReference>
<evidence type="ECO:0000313" key="4">
    <source>
        <dbReference type="Proteomes" id="UP001165060"/>
    </source>
</evidence>
<dbReference type="EMBL" id="BRYB01006423">
    <property type="protein sequence ID" value="GMI57230.1"/>
    <property type="molecule type" value="Genomic_DNA"/>
</dbReference>
<reference evidence="3 4" key="1">
    <citation type="journal article" date="2023" name="Commun. Biol.">
        <title>Genome analysis of Parmales, the sister group of diatoms, reveals the evolutionary specialization of diatoms from phago-mixotrophs to photoautotrophs.</title>
        <authorList>
            <person name="Ban H."/>
            <person name="Sato S."/>
            <person name="Yoshikawa S."/>
            <person name="Yamada K."/>
            <person name="Nakamura Y."/>
            <person name="Ichinomiya M."/>
            <person name="Sato N."/>
            <person name="Blanc-Mathieu R."/>
            <person name="Endo H."/>
            <person name="Kuwata A."/>
            <person name="Ogata H."/>
        </authorList>
    </citation>
    <scope>NUCLEOTIDE SEQUENCE [LARGE SCALE GENOMIC DNA]</scope>
</reference>
<keyword evidence="1" id="KW-0547">Nucleotide-binding</keyword>
<comment type="caution">
    <text evidence="3">The sequence shown here is derived from an EMBL/GenBank/DDBJ whole genome shotgun (WGS) entry which is preliminary data.</text>
</comment>
<dbReference type="SUPFAM" id="SSF52540">
    <property type="entry name" value="P-loop containing nucleoside triphosphate hydrolases"/>
    <property type="match status" value="1"/>
</dbReference>
<evidence type="ECO:0000256" key="2">
    <source>
        <dbReference type="ARBA" id="ARBA00023134"/>
    </source>
</evidence>
<dbReference type="Proteomes" id="UP001165060">
    <property type="component" value="Unassembled WGS sequence"/>
</dbReference>
<sequence>SLLNILGDAPDIPRIVVGSMCDLPDRQVSAAEAKELADRWGAPYVECSGKTGENIREVFHILLKEIEKDSDLLGESEALSGCNIL</sequence>
<feature type="non-terminal residue" evidence="3">
    <location>
        <position position="1"/>
    </location>
</feature>
<proteinExistence type="predicted"/>
<accession>A0ABQ6NCC1</accession>
<organism evidence="3 4">
    <name type="scientific">Tetraparma gracilis</name>
    <dbReference type="NCBI Taxonomy" id="2962635"/>
    <lineage>
        <taxon>Eukaryota</taxon>
        <taxon>Sar</taxon>
        <taxon>Stramenopiles</taxon>
        <taxon>Ochrophyta</taxon>
        <taxon>Bolidophyceae</taxon>
        <taxon>Parmales</taxon>
        <taxon>Triparmaceae</taxon>
        <taxon>Tetraparma</taxon>
    </lineage>
</organism>
<dbReference type="PROSITE" id="PS51421">
    <property type="entry name" value="RAS"/>
    <property type="match status" value="1"/>
</dbReference>
<dbReference type="InterPro" id="IPR020849">
    <property type="entry name" value="Small_GTPase_Ras-type"/>
</dbReference>
<keyword evidence="4" id="KW-1185">Reference proteome</keyword>